<dbReference type="HOGENOM" id="CLU_1239025_0_0_10"/>
<proteinExistence type="predicted"/>
<dbReference type="OrthoDB" id="978725at2"/>
<dbReference type="EMBL" id="CM001403">
    <property type="protein sequence ID" value="EHQ26910.1"/>
    <property type="molecule type" value="Genomic_DNA"/>
</dbReference>
<dbReference type="AlphaFoldDB" id="H1Y8N8"/>
<dbReference type="RefSeq" id="WP_008507148.1">
    <property type="nucleotide sequence ID" value="NZ_CM001403.1"/>
</dbReference>
<gene>
    <name evidence="1" type="ORF">Mucpa_2799</name>
</gene>
<dbReference type="Proteomes" id="UP000002774">
    <property type="component" value="Chromosome"/>
</dbReference>
<dbReference type="STRING" id="714943.Mucpa_2799"/>
<accession>H1Y8N8</accession>
<dbReference type="eggNOG" id="ENOG5033IGD">
    <property type="taxonomic scope" value="Bacteria"/>
</dbReference>
<sequence>MENKITEASVKETFQAKISPVDIGVLYSLMVKRIAKGYSTSEVSFLMGYEDNAIERIEQLQFKELTILDIHHYTNVLEDGLKGVIINNMDRVDDMADYQVVRTIQRTFIHHEVFEILPDNTACQVFNLFEVNPEYKKRNYSTSYEMGIKEATEILYSLLEGAVFQSPETPLNIYRRSRRISGSEFISPAHIQAVLQDMAQSKGYPKFKRIKTKQRGCLYEKAF</sequence>
<evidence type="ECO:0000313" key="2">
    <source>
        <dbReference type="Proteomes" id="UP000002774"/>
    </source>
</evidence>
<evidence type="ECO:0000313" key="1">
    <source>
        <dbReference type="EMBL" id="EHQ26910.1"/>
    </source>
</evidence>
<keyword evidence="2" id="KW-1185">Reference proteome</keyword>
<name>H1Y8N8_9SPHI</name>
<protein>
    <submittedName>
        <fullName evidence="1">Uncharacterized protein</fullName>
    </submittedName>
</protein>
<reference evidence="1" key="1">
    <citation type="submission" date="2011-09" db="EMBL/GenBank/DDBJ databases">
        <title>The permanent draft genome of Mucilaginibacter paludis DSM 18603.</title>
        <authorList>
            <consortium name="US DOE Joint Genome Institute (JGI-PGF)"/>
            <person name="Lucas S."/>
            <person name="Han J."/>
            <person name="Lapidus A."/>
            <person name="Bruce D."/>
            <person name="Goodwin L."/>
            <person name="Pitluck S."/>
            <person name="Peters L."/>
            <person name="Kyrpides N."/>
            <person name="Mavromatis K."/>
            <person name="Ivanova N."/>
            <person name="Mikhailova N."/>
            <person name="Held B."/>
            <person name="Detter J.C."/>
            <person name="Tapia R."/>
            <person name="Han C."/>
            <person name="Land M."/>
            <person name="Hauser L."/>
            <person name="Markowitz V."/>
            <person name="Cheng J.-F."/>
            <person name="Hugenholtz P."/>
            <person name="Woyke T."/>
            <person name="Wu D."/>
            <person name="Tindall B."/>
            <person name="Brambilla E."/>
            <person name="Klenk H.-P."/>
            <person name="Eisen J.A."/>
        </authorList>
    </citation>
    <scope>NUCLEOTIDE SEQUENCE [LARGE SCALE GENOMIC DNA]</scope>
    <source>
        <strain evidence="1">DSM 18603</strain>
    </source>
</reference>
<organism evidence="1 2">
    <name type="scientific">Mucilaginibacter paludis DSM 18603</name>
    <dbReference type="NCBI Taxonomy" id="714943"/>
    <lineage>
        <taxon>Bacteria</taxon>
        <taxon>Pseudomonadati</taxon>
        <taxon>Bacteroidota</taxon>
        <taxon>Sphingobacteriia</taxon>
        <taxon>Sphingobacteriales</taxon>
        <taxon>Sphingobacteriaceae</taxon>
        <taxon>Mucilaginibacter</taxon>
    </lineage>
</organism>